<dbReference type="AlphaFoldDB" id="A0AA41BA17"/>
<reference evidence="1" key="1">
    <citation type="submission" date="2019-07" db="EMBL/GenBank/DDBJ databases">
        <title>Toxilogical consequences of a new and cryptic species of cyanobacteria (Komarekiella delphini-convector) recovered from the epidermis of a bottlenose dolphin and 1500 ft. in the air.</title>
        <authorList>
            <person name="Brown A.O."/>
            <person name="Dvorak P."/>
            <person name="Villanueva C.D."/>
            <person name="Foss A.J."/>
            <person name="Garvey A.D."/>
            <person name="Gibson Q.A."/>
            <person name="Johansen J.R."/>
            <person name="Casamatta D.A."/>
        </authorList>
    </citation>
    <scope>NUCLEOTIDE SEQUENCE</scope>
    <source>
        <strain evidence="1">SJRDD-AB1</strain>
    </source>
</reference>
<evidence type="ECO:0000313" key="1">
    <source>
        <dbReference type="EMBL" id="MBD6620950.1"/>
    </source>
</evidence>
<accession>A0AA41BA17</accession>
<dbReference type="RefSeq" id="WP_191762270.1">
    <property type="nucleotide sequence ID" value="NZ_VJXY01000095.1"/>
</dbReference>
<evidence type="ECO:0000313" key="2">
    <source>
        <dbReference type="Proteomes" id="UP001165986"/>
    </source>
</evidence>
<dbReference type="EMBL" id="VJXY01000095">
    <property type="protein sequence ID" value="MBD6620950.1"/>
    <property type="molecule type" value="Genomic_DNA"/>
</dbReference>
<organism evidence="1 2">
    <name type="scientific">Komarekiella delphini-convector SJRDD-AB1</name>
    <dbReference type="NCBI Taxonomy" id="2593771"/>
    <lineage>
        <taxon>Bacteria</taxon>
        <taxon>Bacillati</taxon>
        <taxon>Cyanobacteriota</taxon>
        <taxon>Cyanophyceae</taxon>
        <taxon>Nostocales</taxon>
        <taxon>Nostocaceae</taxon>
        <taxon>Komarekiella</taxon>
        <taxon>Komarekiella delphini-convector</taxon>
    </lineage>
</organism>
<comment type="caution">
    <text evidence="1">The sequence shown here is derived from an EMBL/GenBank/DDBJ whole genome shotgun (WGS) entry which is preliminary data.</text>
</comment>
<name>A0AA41BA17_9NOST</name>
<sequence length="66" mass="7513">MKQSTVRALFQAYNSLHIIIDELYEGFEKAVENEDYSDASLLEARADRLFSEAEAILAVILEYQNG</sequence>
<gene>
    <name evidence="1" type="ORF">FNW02_35795</name>
</gene>
<proteinExistence type="predicted"/>
<dbReference type="Proteomes" id="UP001165986">
    <property type="component" value="Unassembled WGS sequence"/>
</dbReference>
<keyword evidence="2" id="KW-1185">Reference proteome</keyword>
<protein>
    <submittedName>
        <fullName evidence="1">Uncharacterized protein</fullName>
    </submittedName>
</protein>